<comment type="catalytic activity">
    <reaction evidence="13">
        <text>ATP + H2O + xenobioticSide 1 = ADP + phosphate + xenobioticSide 2.</text>
        <dbReference type="EC" id="7.6.2.2"/>
    </reaction>
</comment>
<evidence type="ECO:0000259" key="17">
    <source>
        <dbReference type="PROSITE" id="PS50929"/>
    </source>
</evidence>
<feature type="transmembrane region" description="Helical" evidence="15">
    <location>
        <begin position="366"/>
        <end position="384"/>
    </location>
</feature>
<evidence type="ECO:0000256" key="5">
    <source>
        <dbReference type="ARBA" id="ARBA00022692"/>
    </source>
</evidence>
<keyword evidence="10 15" id="KW-1133">Transmembrane helix</keyword>
<dbReference type="FunFam" id="1.20.1560.10:FF:000153">
    <property type="entry name" value="multidrug resistance protein homolog 65"/>
    <property type="match status" value="1"/>
</dbReference>
<dbReference type="EC" id="7.6.2.2" evidence="3"/>
<evidence type="ECO:0000256" key="4">
    <source>
        <dbReference type="ARBA" id="ARBA00022448"/>
    </source>
</evidence>
<dbReference type="Proteomes" id="UP000075883">
    <property type="component" value="Unassembled WGS sequence"/>
</dbReference>
<dbReference type="GO" id="GO:0005524">
    <property type="term" value="F:ATP binding"/>
    <property type="evidence" value="ECO:0007669"/>
    <property type="project" value="UniProtKB-KW"/>
</dbReference>
<evidence type="ECO:0000256" key="6">
    <source>
        <dbReference type="ARBA" id="ARBA00022737"/>
    </source>
</evidence>
<dbReference type="SUPFAM" id="SSF52540">
    <property type="entry name" value="P-loop containing nucleoside triphosphate hydrolases"/>
    <property type="match status" value="2"/>
</dbReference>
<evidence type="ECO:0000313" key="18">
    <source>
        <dbReference type="EnsemblMetazoa" id="ACUA021889-PA"/>
    </source>
</evidence>
<comment type="subcellular location">
    <subcellularLocation>
        <location evidence="1">Membrane</location>
        <topology evidence="1">Multi-pass membrane protein</topology>
    </subcellularLocation>
</comment>
<evidence type="ECO:0000313" key="19">
    <source>
        <dbReference type="Proteomes" id="UP000075883"/>
    </source>
</evidence>
<reference evidence="18" key="2">
    <citation type="submission" date="2020-05" db="UniProtKB">
        <authorList>
            <consortium name="EnsemblMetazoa"/>
        </authorList>
    </citation>
    <scope>IDENTIFICATION</scope>
    <source>
        <strain evidence="18">A-37</strain>
    </source>
</reference>
<protein>
    <recommendedName>
        <fullName evidence="3">ABC-type xenobiotic transporter</fullName>
        <ecNumber evidence="3">7.6.2.2</ecNumber>
    </recommendedName>
</protein>
<keyword evidence="19" id="KW-1185">Reference proteome</keyword>
<dbReference type="GO" id="GO:0015421">
    <property type="term" value="F:ABC-type oligopeptide transporter activity"/>
    <property type="evidence" value="ECO:0007669"/>
    <property type="project" value="TreeGrafter"/>
</dbReference>
<dbReference type="PANTHER" id="PTHR43394">
    <property type="entry name" value="ATP-DEPENDENT PERMEASE MDL1, MITOCHONDRIAL"/>
    <property type="match status" value="1"/>
</dbReference>
<dbReference type="EnsemblMetazoa" id="ACUA021889-RA">
    <property type="protein sequence ID" value="ACUA021889-PA"/>
    <property type="gene ID" value="ACUA021889"/>
</dbReference>
<evidence type="ECO:0000256" key="13">
    <source>
        <dbReference type="ARBA" id="ARBA00034018"/>
    </source>
</evidence>
<organism evidence="18 19">
    <name type="scientific">Anopheles culicifacies</name>
    <dbReference type="NCBI Taxonomy" id="139723"/>
    <lineage>
        <taxon>Eukaryota</taxon>
        <taxon>Metazoa</taxon>
        <taxon>Ecdysozoa</taxon>
        <taxon>Arthropoda</taxon>
        <taxon>Hexapoda</taxon>
        <taxon>Insecta</taxon>
        <taxon>Pterygota</taxon>
        <taxon>Neoptera</taxon>
        <taxon>Endopterygota</taxon>
        <taxon>Diptera</taxon>
        <taxon>Nematocera</taxon>
        <taxon>Culicoidea</taxon>
        <taxon>Culicidae</taxon>
        <taxon>Anophelinae</taxon>
        <taxon>Anopheles</taxon>
        <taxon>culicifacies species complex</taxon>
    </lineage>
</organism>
<dbReference type="GO" id="GO:0090374">
    <property type="term" value="P:oligopeptide export from mitochondrion"/>
    <property type="evidence" value="ECO:0007669"/>
    <property type="project" value="TreeGrafter"/>
</dbReference>
<dbReference type="PROSITE" id="PS00211">
    <property type="entry name" value="ABC_TRANSPORTER_1"/>
    <property type="match status" value="2"/>
</dbReference>
<evidence type="ECO:0000256" key="3">
    <source>
        <dbReference type="ARBA" id="ARBA00012191"/>
    </source>
</evidence>
<feature type="transmembrane region" description="Helical" evidence="15">
    <location>
        <begin position="324"/>
        <end position="346"/>
    </location>
</feature>
<dbReference type="InterPro" id="IPR011527">
    <property type="entry name" value="ABC1_TM_dom"/>
</dbReference>
<dbReference type="GO" id="GO:0097254">
    <property type="term" value="P:renal tubular secretion"/>
    <property type="evidence" value="ECO:0007669"/>
    <property type="project" value="UniProtKB-ARBA"/>
</dbReference>
<dbReference type="Gene3D" id="3.40.50.300">
    <property type="entry name" value="P-loop containing nucleotide triphosphate hydrolases"/>
    <property type="match status" value="2"/>
</dbReference>
<dbReference type="VEuPathDB" id="VectorBase:ACUA021889"/>
<evidence type="ECO:0000259" key="16">
    <source>
        <dbReference type="PROSITE" id="PS50893"/>
    </source>
</evidence>
<feature type="transmembrane region" description="Helical" evidence="15">
    <location>
        <begin position="780"/>
        <end position="803"/>
    </location>
</feature>
<dbReference type="InterPro" id="IPR039421">
    <property type="entry name" value="Type_1_exporter"/>
</dbReference>
<dbReference type="STRING" id="139723.A0A182MMK3"/>
<comment type="similarity">
    <text evidence="2">Belongs to the ABC transporter superfamily. ABCB family. Multidrug resistance exporter (TC 3.A.1.201) subfamily.</text>
</comment>
<dbReference type="GO" id="GO:0016887">
    <property type="term" value="F:ATP hydrolysis activity"/>
    <property type="evidence" value="ECO:0007669"/>
    <property type="project" value="InterPro"/>
</dbReference>
<evidence type="ECO:0000256" key="10">
    <source>
        <dbReference type="ARBA" id="ARBA00022989"/>
    </source>
</evidence>
<accession>A0A182MMK3</accession>
<dbReference type="Pfam" id="PF00005">
    <property type="entry name" value="ABC_tran"/>
    <property type="match status" value="2"/>
</dbReference>
<dbReference type="Pfam" id="PF00664">
    <property type="entry name" value="ABC_membrane"/>
    <property type="match status" value="2"/>
</dbReference>
<dbReference type="EMBL" id="AXCM01001297">
    <property type="status" value="NOT_ANNOTATED_CDS"/>
    <property type="molecule type" value="Genomic_DNA"/>
</dbReference>
<feature type="transmembrane region" description="Helical" evidence="15">
    <location>
        <begin position="967"/>
        <end position="986"/>
    </location>
</feature>
<feature type="domain" description="ABC transporter" evidence="16">
    <location>
        <begin position="1062"/>
        <end position="1326"/>
    </location>
</feature>
<feature type="domain" description="ABC transmembrane type-1" evidence="17">
    <location>
        <begin position="739"/>
        <end position="1026"/>
    </location>
</feature>
<feature type="transmembrane region" description="Helical" evidence="15">
    <location>
        <begin position="70"/>
        <end position="94"/>
    </location>
</feature>
<proteinExistence type="inferred from homology"/>
<keyword evidence="9" id="KW-1278">Translocase</keyword>
<feature type="compositionally biased region" description="Acidic residues" evidence="14">
    <location>
        <begin position="692"/>
        <end position="703"/>
    </location>
</feature>
<keyword evidence="7" id="KW-0547">Nucleotide-binding</keyword>
<feature type="domain" description="ABC transporter" evidence="16">
    <location>
        <begin position="429"/>
        <end position="665"/>
    </location>
</feature>
<dbReference type="SMART" id="SM00382">
    <property type="entry name" value="AAA"/>
    <property type="match status" value="2"/>
</dbReference>
<dbReference type="GO" id="GO:0008559">
    <property type="term" value="F:ABC-type xenobiotic transporter activity"/>
    <property type="evidence" value="ECO:0007669"/>
    <property type="project" value="UniProtKB-EC"/>
</dbReference>
<dbReference type="CDD" id="cd18578">
    <property type="entry name" value="ABC_6TM_Pgp_ABCB1_D2_like"/>
    <property type="match status" value="1"/>
</dbReference>
<reference evidence="19" key="1">
    <citation type="submission" date="2013-09" db="EMBL/GenBank/DDBJ databases">
        <title>The Genome Sequence of Anopheles culicifacies species A.</title>
        <authorList>
            <consortium name="The Broad Institute Genomics Platform"/>
            <person name="Neafsey D.E."/>
            <person name="Besansky N."/>
            <person name="Howell P."/>
            <person name="Walton C."/>
            <person name="Young S.K."/>
            <person name="Zeng Q."/>
            <person name="Gargeya S."/>
            <person name="Fitzgerald M."/>
            <person name="Haas B."/>
            <person name="Abouelleil A."/>
            <person name="Allen A.W."/>
            <person name="Alvarado L."/>
            <person name="Arachchi H.M."/>
            <person name="Berlin A.M."/>
            <person name="Chapman S.B."/>
            <person name="Gainer-Dewar J."/>
            <person name="Goldberg J."/>
            <person name="Griggs A."/>
            <person name="Gujja S."/>
            <person name="Hansen M."/>
            <person name="Howarth C."/>
            <person name="Imamovic A."/>
            <person name="Ireland A."/>
            <person name="Larimer J."/>
            <person name="McCowan C."/>
            <person name="Murphy C."/>
            <person name="Pearson M."/>
            <person name="Poon T.W."/>
            <person name="Priest M."/>
            <person name="Roberts A."/>
            <person name="Saif S."/>
            <person name="Shea T."/>
            <person name="Sisk P."/>
            <person name="Sykes S."/>
            <person name="Wortman J."/>
            <person name="Nusbaum C."/>
            <person name="Birren B."/>
        </authorList>
    </citation>
    <scope>NUCLEOTIDE SEQUENCE [LARGE SCALE GENOMIC DNA]</scope>
    <source>
        <strain evidence="19">A-37</strain>
    </source>
</reference>
<evidence type="ECO:0000256" key="11">
    <source>
        <dbReference type="ARBA" id="ARBA00023136"/>
    </source>
</evidence>
<sequence length="1330" mass="145307">MTPKEYPQGNGSLQTMNLKNSASADNMSVASHKSTKDILDVKFSKAPTKEVASQSVSYFKLFRFATWGEVFATLLGVLLASMASLGLPYGVILYGEFTTLLVDRTIGIGKSTDTAILSIFGGGKVLVNATERENAAAIMEDAKAFGLGVVAVTILQFIFATLSVDIINRSAQKQISRIRQLFLKAVLRQDMTWYDLNSDDSFAVRITDDLDKLKEGIGEKLSIFTYLVMSFVISVIFSFFYGWKLTLVILSCAPIIILATAFVAKMQSTLTEKELKSYSSAGAVAEEVLGSIRTVVAFGGEKKELDRYRERLTGAELNGRRKGLFSGIGGGIMWFIIYCCYALAFWYGISLILEDRDKDFKDYTPAVLIIVLFGVLAGAQNLGLSSPHLEAFSTAKGSAATIFSVIDRKPEIDSLGDAGLRPKSMHGNIKFTNVYFRYPARNDVQVLQGLNLEIKTGQTVALVGPSGCGKSTCLQLIQRLYDPLSGTVTIDGTKVSELNIGWLRSFIGLVGQEPVLFATTIAENIRYGNPDATQSEIECAAKIANCHSFIMKLPNAYGTMIGERGAQLSGGQKQRIAIARALVRNPKILLLDEATSALDPNSEKRVQDALERASQGRTTLVVSHRLSTITNADKIVYIDKGVVMEQGTHDELMAARGLYYELVVASGSQKIAEDDENVPMAPSVYSLRQESAEDAADASDDDSDSGKSDEKNEEEQEEVYHVSLLRLLKLNSPEWHYILFGCAAAIVVGASFPAFAVLFGEMYGILSVADPDYVKQESNFYSLLFLALGLITGLGTFFQTYLFNIAGVRLTSRLRQKSFKAIVTQDMAWFDESRNAVGALCARLSGDCASVQGATGTRIGSLLQAASTICIGVGISFFYSWNLTLVSIVAIPVTLASITLESRYTQMSSLKEKQSLEGATKLAVEAISNIRTVASLGQEKHVLHRYSQETVKIDDACRRKTRLRGTVFALGQVMPFAGYGLALFYGGKLVSEKELEYKDVIKVSEALIFGAWMLGQALAYAPNVNSAILSAGRLMKLLDRSPRMHNPSSSYHSLSQRAEGDIKFTDVEFRYPTRPTVPVLQGLNLDIGKGQTVALVGPSGCGKSTCIQLLLRYYDPDSGKVVCIGCENGWKVVVFMASLFCFKFFLQDIDGTTTTEFSLNRIRAQMGLVSQEPILFDRTIAENIAYGDNTRDIAMPEIIEAAKMANIHEFIVNLPKGYDTSLGSKGAQLSGGQKQRIAIARALVRNPRVLLLDEATSALDNQSEKIVQNALDHARTGRTCIIIAHRLTTIQNANLICVIQNGVVVEAGTHDELMAKNKIYAKLYQMQQVA</sequence>
<evidence type="ECO:0000256" key="1">
    <source>
        <dbReference type="ARBA" id="ARBA00004141"/>
    </source>
</evidence>
<dbReference type="PROSITE" id="PS50929">
    <property type="entry name" value="ABC_TM1F"/>
    <property type="match status" value="2"/>
</dbReference>
<name>A0A182MMK3_9DIPT</name>
<dbReference type="CDD" id="cd03249">
    <property type="entry name" value="ABC_MTABC3_MDL1_MDL2"/>
    <property type="match status" value="2"/>
</dbReference>
<keyword evidence="4" id="KW-0813">Transport</keyword>
<keyword evidence="6" id="KW-0677">Repeat</keyword>
<keyword evidence="5 15" id="KW-0812">Transmembrane</keyword>
<feature type="transmembrane region" description="Helical" evidence="15">
    <location>
        <begin position="735"/>
        <end position="760"/>
    </location>
</feature>
<evidence type="ECO:0000256" key="15">
    <source>
        <dbReference type="SAM" id="Phobius"/>
    </source>
</evidence>
<dbReference type="CDD" id="cd18577">
    <property type="entry name" value="ABC_6TM_Pgp_ABCB1_D1_like"/>
    <property type="match status" value="1"/>
</dbReference>
<feature type="transmembrane region" description="Helical" evidence="15">
    <location>
        <begin position="144"/>
        <end position="167"/>
    </location>
</feature>
<dbReference type="FunFam" id="1.20.1560.10:FF:000018">
    <property type="entry name" value="ATP-binding cassette subfamily B member 11"/>
    <property type="match status" value="1"/>
</dbReference>
<feature type="transmembrane region" description="Helical" evidence="15">
    <location>
        <begin position="247"/>
        <end position="264"/>
    </location>
</feature>
<keyword evidence="11 15" id="KW-0472">Membrane</keyword>
<evidence type="ECO:0000256" key="7">
    <source>
        <dbReference type="ARBA" id="ARBA00022741"/>
    </source>
</evidence>
<feature type="region of interest" description="Disordered" evidence="14">
    <location>
        <begin position="689"/>
        <end position="715"/>
    </location>
</feature>
<feature type="transmembrane region" description="Helical" evidence="15">
    <location>
        <begin position="885"/>
        <end position="904"/>
    </location>
</feature>
<evidence type="ECO:0000256" key="8">
    <source>
        <dbReference type="ARBA" id="ARBA00022840"/>
    </source>
</evidence>
<evidence type="ECO:0000256" key="2">
    <source>
        <dbReference type="ARBA" id="ARBA00007577"/>
    </source>
</evidence>
<dbReference type="InterPro" id="IPR003439">
    <property type="entry name" value="ABC_transporter-like_ATP-bd"/>
</dbReference>
<keyword evidence="8" id="KW-0067">ATP-binding</keyword>
<evidence type="ECO:0000256" key="14">
    <source>
        <dbReference type="SAM" id="MobiDB-lite"/>
    </source>
</evidence>
<keyword evidence="12" id="KW-0325">Glycoprotein</keyword>
<evidence type="ECO:0000256" key="9">
    <source>
        <dbReference type="ARBA" id="ARBA00022967"/>
    </source>
</evidence>
<dbReference type="FunFam" id="3.40.50.300:FF:000479">
    <property type="entry name" value="Multidrug resistance protein 1A"/>
    <property type="match status" value="2"/>
</dbReference>
<feature type="transmembrane region" description="Helical" evidence="15">
    <location>
        <begin position="859"/>
        <end position="879"/>
    </location>
</feature>
<dbReference type="GO" id="GO:0005743">
    <property type="term" value="C:mitochondrial inner membrane"/>
    <property type="evidence" value="ECO:0007669"/>
    <property type="project" value="TreeGrafter"/>
</dbReference>
<dbReference type="Gene3D" id="1.20.1560.10">
    <property type="entry name" value="ABC transporter type 1, transmembrane domain"/>
    <property type="match status" value="1"/>
</dbReference>
<dbReference type="PANTHER" id="PTHR43394:SF27">
    <property type="entry name" value="ATP-DEPENDENT TRANSLOCASE ABCB1-LIKE"/>
    <property type="match status" value="1"/>
</dbReference>
<dbReference type="InterPro" id="IPR027417">
    <property type="entry name" value="P-loop_NTPase"/>
</dbReference>
<dbReference type="InterPro" id="IPR017871">
    <property type="entry name" value="ABC_transporter-like_CS"/>
</dbReference>
<evidence type="ECO:0000256" key="12">
    <source>
        <dbReference type="ARBA" id="ARBA00023180"/>
    </source>
</evidence>
<dbReference type="InterPro" id="IPR003593">
    <property type="entry name" value="AAA+_ATPase"/>
</dbReference>
<dbReference type="GO" id="GO:0017085">
    <property type="term" value="P:response to insecticide"/>
    <property type="evidence" value="ECO:0007669"/>
    <property type="project" value="UniProtKB-ARBA"/>
</dbReference>
<dbReference type="SUPFAM" id="SSF90123">
    <property type="entry name" value="ABC transporter transmembrane region"/>
    <property type="match status" value="2"/>
</dbReference>
<dbReference type="InterPro" id="IPR036640">
    <property type="entry name" value="ABC1_TM_sf"/>
</dbReference>
<dbReference type="PROSITE" id="PS50893">
    <property type="entry name" value="ABC_TRANSPORTER_2"/>
    <property type="match status" value="2"/>
</dbReference>
<feature type="domain" description="ABC transmembrane type-1" evidence="17">
    <location>
        <begin position="74"/>
        <end position="394"/>
    </location>
</feature>
<feature type="transmembrane region" description="Helical" evidence="15">
    <location>
        <begin position="221"/>
        <end position="241"/>
    </location>
</feature>